<comment type="caution">
    <text evidence="5">The sequence shown here is derived from an EMBL/GenBank/DDBJ whole genome shotgun (WGS) entry which is preliminary data.</text>
</comment>
<dbReference type="GO" id="GO:0005524">
    <property type="term" value="F:ATP binding"/>
    <property type="evidence" value="ECO:0007669"/>
    <property type="project" value="InterPro"/>
</dbReference>
<feature type="non-terminal residue" evidence="5">
    <location>
        <position position="1"/>
    </location>
</feature>
<evidence type="ECO:0000313" key="6">
    <source>
        <dbReference type="Proteomes" id="UP001215280"/>
    </source>
</evidence>
<evidence type="ECO:0000256" key="1">
    <source>
        <dbReference type="ARBA" id="ARBA00022527"/>
    </source>
</evidence>
<sequence>EDSGPSMASGFSLEQYQAARDPNIIVWLFKPRCPSKVKHWSGTNEYSPWHQNKIGSTLNAFAHYAYLFSQESTILADLRSMVLVCRWFLYILINIFQPRQQLTRMGRESRSC</sequence>
<dbReference type="Proteomes" id="UP001215280">
    <property type="component" value="Unassembled WGS sequence"/>
</dbReference>
<reference evidence="5" key="1">
    <citation type="submission" date="2023-03" db="EMBL/GenBank/DDBJ databases">
        <title>Massive genome expansion in bonnet fungi (Mycena s.s.) driven by repeated elements and novel gene families across ecological guilds.</title>
        <authorList>
            <consortium name="Lawrence Berkeley National Laboratory"/>
            <person name="Harder C.B."/>
            <person name="Miyauchi S."/>
            <person name="Viragh M."/>
            <person name="Kuo A."/>
            <person name="Thoen E."/>
            <person name="Andreopoulos B."/>
            <person name="Lu D."/>
            <person name="Skrede I."/>
            <person name="Drula E."/>
            <person name="Henrissat B."/>
            <person name="Morin E."/>
            <person name="Kohler A."/>
            <person name="Barry K."/>
            <person name="LaButti K."/>
            <person name="Morin E."/>
            <person name="Salamov A."/>
            <person name="Lipzen A."/>
            <person name="Mereny Z."/>
            <person name="Hegedus B."/>
            <person name="Baldrian P."/>
            <person name="Stursova M."/>
            <person name="Weitz H."/>
            <person name="Taylor A."/>
            <person name="Grigoriev I.V."/>
            <person name="Nagy L.G."/>
            <person name="Martin F."/>
            <person name="Kauserud H."/>
        </authorList>
    </citation>
    <scope>NUCLEOTIDE SEQUENCE</scope>
    <source>
        <strain evidence="5">CBHHK188m</strain>
    </source>
</reference>
<evidence type="ECO:0000313" key="5">
    <source>
        <dbReference type="EMBL" id="KAJ7756038.1"/>
    </source>
</evidence>
<keyword evidence="1" id="KW-0723">Serine/threonine-protein kinase</keyword>
<name>A0AAD7NDH9_9AGAR</name>
<gene>
    <name evidence="5" type="ORF">DFH07DRAFT_742873</name>
</gene>
<feature type="domain" description="Alpha-type protein kinase" evidence="4">
    <location>
        <begin position="25"/>
        <end position="80"/>
    </location>
</feature>
<evidence type="ECO:0000259" key="4">
    <source>
        <dbReference type="Pfam" id="PF02816"/>
    </source>
</evidence>
<evidence type="ECO:0000256" key="2">
    <source>
        <dbReference type="ARBA" id="ARBA00022679"/>
    </source>
</evidence>
<keyword evidence="3" id="KW-0418">Kinase</keyword>
<protein>
    <recommendedName>
        <fullName evidence="4">Alpha-type protein kinase domain-containing protein</fullName>
    </recommendedName>
</protein>
<organism evidence="5 6">
    <name type="scientific">Mycena maculata</name>
    <dbReference type="NCBI Taxonomy" id="230809"/>
    <lineage>
        <taxon>Eukaryota</taxon>
        <taxon>Fungi</taxon>
        <taxon>Dikarya</taxon>
        <taxon>Basidiomycota</taxon>
        <taxon>Agaricomycotina</taxon>
        <taxon>Agaricomycetes</taxon>
        <taxon>Agaricomycetidae</taxon>
        <taxon>Agaricales</taxon>
        <taxon>Marasmiineae</taxon>
        <taxon>Mycenaceae</taxon>
        <taxon>Mycena</taxon>
    </lineage>
</organism>
<keyword evidence="2" id="KW-0808">Transferase</keyword>
<dbReference type="Pfam" id="PF02816">
    <property type="entry name" value="Alpha_kinase"/>
    <property type="match status" value="1"/>
</dbReference>
<accession>A0AAD7NDH9</accession>
<keyword evidence="6" id="KW-1185">Reference proteome</keyword>
<dbReference type="GO" id="GO:0004674">
    <property type="term" value="F:protein serine/threonine kinase activity"/>
    <property type="evidence" value="ECO:0007669"/>
    <property type="project" value="UniProtKB-KW"/>
</dbReference>
<dbReference type="AlphaFoldDB" id="A0AAD7NDH9"/>
<dbReference type="EMBL" id="JARJLG010000062">
    <property type="protein sequence ID" value="KAJ7756038.1"/>
    <property type="molecule type" value="Genomic_DNA"/>
</dbReference>
<dbReference type="InterPro" id="IPR004166">
    <property type="entry name" value="a-kinase_dom"/>
</dbReference>
<proteinExistence type="predicted"/>
<evidence type="ECO:0000256" key="3">
    <source>
        <dbReference type="ARBA" id="ARBA00022777"/>
    </source>
</evidence>